<dbReference type="AlphaFoldDB" id="A0A929G365"/>
<keyword evidence="3" id="KW-1185">Reference proteome</keyword>
<proteinExistence type="predicted"/>
<dbReference type="RefSeq" id="WP_193930444.1">
    <property type="nucleotide sequence ID" value="NZ_JADEYC010000046.1"/>
</dbReference>
<sequence length="96" mass="10140">MLSRHERDRLAEIESGLLSDDPRLAEKFERFDGGRDASGLWRVVVVLALALAGALVSVLLVSGQLIAAAVVGALAVVGGAVCCWRAWRRPGASGRT</sequence>
<dbReference type="EMBL" id="JADEYC010000046">
    <property type="protein sequence ID" value="MBE9376583.1"/>
    <property type="molecule type" value="Genomic_DNA"/>
</dbReference>
<organism evidence="2 3">
    <name type="scientific">Saccharopolyspora montiporae</name>
    <dbReference type="NCBI Taxonomy" id="2781240"/>
    <lineage>
        <taxon>Bacteria</taxon>
        <taxon>Bacillati</taxon>
        <taxon>Actinomycetota</taxon>
        <taxon>Actinomycetes</taxon>
        <taxon>Pseudonocardiales</taxon>
        <taxon>Pseudonocardiaceae</taxon>
        <taxon>Saccharopolyspora</taxon>
    </lineage>
</organism>
<comment type="caution">
    <text evidence="2">The sequence shown here is derived from an EMBL/GenBank/DDBJ whole genome shotgun (WGS) entry which is preliminary data.</text>
</comment>
<evidence type="ECO:0000313" key="2">
    <source>
        <dbReference type="EMBL" id="MBE9376583.1"/>
    </source>
</evidence>
<evidence type="ECO:0000313" key="3">
    <source>
        <dbReference type="Proteomes" id="UP000598360"/>
    </source>
</evidence>
<reference evidence="2" key="1">
    <citation type="submission" date="2020-10" db="EMBL/GenBank/DDBJ databases">
        <title>Diversity and distribution of actinomycetes associated with coral in the coast of Hainan.</title>
        <authorList>
            <person name="Li F."/>
        </authorList>
    </citation>
    <scope>NUCLEOTIDE SEQUENCE</scope>
    <source>
        <strain evidence="2">HNM0983</strain>
    </source>
</reference>
<name>A0A929G365_9PSEU</name>
<feature type="transmembrane region" description="Helical" evidence="1">
    <location>
        <begin position="66"/>
        <end position="87"/>
    </location>
</feature>
<keyword evidence="1" id="KW-0472">Membrane</keyword>
<dbReference type="InterPro" id="IPR021401">
    <property type="entry name" value="DUF3040"/>
</dbReference>
<dbReference type="Pfam" id="PF11239">
    <property type="entry name" value="DUF3040"/>
    <property type="match status" value="1"/>
</dbReference>
<keyword evidence="1" id="KW-0812">Transmembrane</keyword>
<evidence type="ECO:0000256" key="1">
    <source>
        <dbReference type="SAM" id="Phobius"/>
    </source>
</evidence>
<gene>
    <name evidence="2" type="ORF">IQ251_19205</name>
</gene>
<accession>A0A929G365</accession>
<feature type="transmembrane region" description="Helical" evidence="1">
    <location>
        <begin position="40"/>
        <end position="60"/>
    </location>
</feature>
<protein>
    <submittedName>
        <fullName evidence="2">DUF3040 domain-containing protein</fullName>
    </submittedName>
</protein>
<dbReference type="Proteomes" id="UP000598360">
    <property type="component" value="Unassembled WGS sequence"/>
</dbReference>
<keyword evidence="1" id="KW-1133">Transmembrane helix</keyword>